<dbReference type="InterPro" id="IPR002781">
    <property type="entry name" value="TM_pro_TauE-like"/>
</dbReference>
<reference evidence="10" key="1">
    <citation type="journal article" date="2019" name="Int. J. Syst. Evol. Microbiol.">
        <title>The Global Catalogue of Microorganisms (GCM) 10K type strain sequencing project: providing services to taxonomists for standard genome sequencing and annotation.</title>
        <authorList>
            <consortium name="The Broad Institute Genomics Platform"/>
            <consortium name="The Broad Institute Genome Sequencing Center for Infectious Disease"/>
            <person name="Wu L."/>
            <person name="Ma J."/>
        </authorList>
    </citation>
    <scope>NUCLEOTIDE SEQUENCE [LARGE SCALE GENOMIC DNA]</scope>
    <source>
        <strain evidence="10">CGMCC 4.7317</strain>
    </source>
</reference>
<proteinExistence type="inferred from homology"/>
<dbReference type="InterPro" id="IPR052017">
    <property type="entry name" value="TSUP"/>
</dbReference>
<name>A0ABW1T1V0_9ACTN</name>
<evidence type="ECO:0000313" key="10">
    <source>
        <dbReference type="Proteomes" id="UP001596138"/>
    </source>
</evidence>
<comment type="similarity">
    <text evidence="2 8">Belongs to the 4-toluene sulfonate uptake permease (TSUP) (TC 2.A.102) family.</text>
</comment>
<evidence type="ECO:0000256" key="7">
    <source>
        <dbReference type="ARBA" id="ARBA00023136"/>
    </source>
</evidence>
<dbReference type="Proteomes" id="UP001596138">
    <property type="component" value="Unassembled WGS sequence"/>
</dbReference>
<keyword evidence="3" id="KW-0813">Transport</keyword>
<sequence length="249" mass="24971">MELLLLVGAGIVAGAVNAAVGSGTLLTYPLLLAYGLPPVVANGTNSAGLAPGNLFGAFGYRRQMAGRRREVVPLAVTVGSGALVGAILVVALPASVFERIVPWFILLACLLVLVGPRVTATLKSRGVDPTTLPRHVLLPVLLVVGLYAGYFGAAQGIILVAALTVLFDVDLQRSNAVKNVLQGVSNGVAAAVFAIAGAVAWAPALALALGASVGGAVGAPVARRLPTAALRGLIVVVGVVAAVVSLRNL</sequence>
<feature type="transmembrane region" description="Helical" evidence="8">
    <location>
        <begin position="42"/>
        <end position="60"/>
    </location>
</feature>
<evidence type="ECO:0000313" key="9">
    <source>
        <dbReference type="EMBL" id="MFC6238469.1"/>
    </source>
</evidence>
<feature type="transmembrane region" description="Helical" evidence="8">
    <location>
        <begin position="72"/>
        <end position="94"/>
    </location>
</feature>
<accession>A0ABW1T1V0</accession>
<comment type="caution">
    <text evidence="9">The sequence shown here is derived from an EMBL/GenBank/DDBJ whole genome shotgun (WGS) entry which is preliminary data.</text>
</comment>
<feature type="transmembrane region" description="Helical" evidence="8">
    <location>
        <begin position="100"/>
        <end position="119"/>
    </location>
</feature>
<protein>
    <recommendedName>
        <fullName evidence="8">Probable membrane transporter protein</fullName>
    </recommendedName>
</protein>
<feature type="transmembrane region" description="Helical" evidence="8">
    <location>
        <begin position="140"/>
        <end position="167"/>
    </location>
</feature>
<dbReference type="PANTHER" id="PTHR30269">
    <property type="entry name" value="TRANSMEMBRANE PROTEIN YFCA"/>
    <property type="match status" value="1"/>
</dbReference>
<keyword evidence="10" id="KW-1185">Reference proteome</keyword>
<evidence type="ECO:0000256" key="8">
    <source>
        <dbReference type="RuleBase" id="RU363041"/>
    </source>
</evidence>
<organism evidence="9 10">
    <name type="scientific">Longivirga aurantiaca</name>
    <dbReference type="NCBI Taxonomy" id="1837743"/>
    <lineage>
        <taxon>Bacteria</taxon>
        <taxon>Bacillati</taxon>
        <taxon>Actinomycetota</taxon>
        <taxon>Actinomycetes</taxon>
        <taxon>Sporichthyales</taxon>
        <taxon>Sporichthyaceae</taxon>
        <taxon>Longivirga</taxon>
    </lineage>
</organism>
<evidence type="ECO:0000256" key="3">
    <source>
        <dbReference type="ARBA" id="ARBA00022448"/>
    </source>
</evidence>
<evidence type="ECO:0000256" key="2">
    <source>
        <dbReference type="ARBA" id="ARBA00009142"/>
    </source>
</evidence>
<evidence type="ECO:0000256" key="6">
    <source>
        <dbReference type="ARBA" id="ARBA00022989"/>
    </source>
</evidence>
<comment type="subcellular location">
    <subcellularLocation>
        <location evidence="1 8">Cell membrane</location>
        <topology evidence="1 8">Multi-pass membrane protein</topology>
    </subcellularLocation>
</comment>
<dbReference type="PANTHER" id="PTHR30269:SF0">
    <property type="entry name" value="MEMBRANE TRANSPORTER PROTEIN YFCA-RELATED"/>
    <property type="match status" value="1"/>
</dbReference>
<feature type="transmembrane region" description="Helical" evidence="8">
    <location>
        <begin position="228"/>
        <end position="246"/>
    </location>
</feature>
<dbReference type="EMBL" id="JBHSTI010000008">
    <property type="protein sequence ID" value="MFC6238469.1"/>
    <property type="molecule type" value="Genomic_DNA"/>
</dbReference>
<dbReference type="RefSeq" id="WP_386766713.1">
    <property type="nucleotide sequence ID" value="NZ_JBHSTI010000008.1"/>
</dbReference>
<dbReference type="Pfam" id="PF01925">
    <property type="entry name" value="TauE"/>
    <property type="match status" value="1"/>
</dbReference>
<keyword evidence="4 8" id="KW-1003">Cell membrane</keyword>
<evidence type="ECO:0000256" key="5">
    <source>
        <dbReference type="ARBA" id="ARBA00022692"/>
    </source>
</evidence>
<keyword evidence="5 8" id="KW-0812">Transmembrane</keyword>
<keyword evidence="7 8" id="KW-0472">Membrane</keyword>
<evidence type="ECO:0000256" key="4">
    <source>
        <dbReference type="ARBA" id="ARBA00022475"/>
    </source>
</evidence>
<evidence type="ECO:0000256" key="1">
    <source>
        <dbReference type="ARBA" id="ARBA00004651"/>
    </source>
</evidence>
<keyword evidence="6 8" id="KW-1133">Transmembrane helix</keyword>
<feature type="transmembrane region" description="Helical" evidence="8">
    <location>
        <begin position="187"/>
        <end position="216"/>
    </location>
</feature>
<gene>
    <name evidence="9" type="ORF">ACFQGU_11320</name>
</gene>